<proteinExistence type="predicted"/>
<dbReference type="EMBL" id="OV170232">
    <property type="protein sequence ID" value="CAH0717418.1"/>
    <property type="molecule type" value="Genomic_DNA"/>
</dbReference>
<accession>A0A8J9V7F8</accession>
<dbReference type="AlphaFoldDB" id="A0A8J9V7F8"/>
<evidence type="ECO:0000313" key="2">
    <source>
        <dbReference type="Proteomes" id="UP000838878"/>
    </source>
</evidence>
<gene>
    <name evidence="1" type="ORF">BINO364_LOCUS4028</name>
</gene>
<keyword evidence="2" id="KW-1185">Reference proteome</keyword>
<dbReference type="Proteomes" id="UP000838878">
    <property type="component" value="Chromosome 12"/>
</dbReference>
<sequence length="91" mass="9663">MEILSFTSAALPKADFLKGCVGKHVRLLMTIEIAISSVDTLVCLEELVLGKGVTVINSSILFNTIKFGTNLLVDDDDDVLLADSGHGGQSQ</sequence>
<protein>
    <submittedName>
        <fullName evidence="1">Uncharacterized protein</fullName>
    </submittedName>
</protein>
<evidence type="ECO:0000313" key="1">
    <source>
        <dbReference type="EMBL" id="CAH0717418.1"/>
    </source>
</evidence>
<name>A0A8J9V7F8_9NEOP</name>
<reference evidence="1" key="1">
    <citation type="submission" date="2021-12" db="EMBL/GenBank/DDBJ databases">
        <authorList>
            <person name="Martin H S."/>
        </authorList>
    </citation>
    <scope>NUCLEOTIDE SEQUENCE</scope>
</reference>
<organism evidence="1 2">
    <name type="scientific">Brenthis ino</name>
    <name type="common">lesser marbled fritillary</name>
    <dbReference type="NCBI Taxonomy" id="405034"/>
    <lineage>
        <taxon>Eukaryota</taxon>
        <taxon>Metazoa</taxon>
        <taxon>Ecdysozoa</taxon>
        <taxon>Arthropoda</taxon>
        <taxon>Hexapoda</taxon>
        <taxon>Insecta</taxon>
        <taxon>Pterygota</taxon>
        <taxon>Neoptera</taxon>
        <taxon>Endopterygota</taxon>
        <taxon>Lepidoptera</taxon>
        <taxon>Glossata</taxon>
        <taxon>Ditrysia</taxon>
        <taxon>Papilionoidea</taxon>
        <taxon>Nymphalidae</taxon>
        <taxon>Heliconiinae</taxon>
        <taxon>Argynnini</taxon>
        <taxon>Brenthis</taxon>
    </lineage>
</organism>
<feature type="non-terminal residue" evidence="1">
    <location>
        <position position="91"/>
    </location>
</feature>